<evidence type="ECO:0000313" key="3">
    <source>
        <dbReference type="EMBL" id="CAJ0956894.1"/>
    </source>
</evidence>
<accession>A0ABN9M227</accession>
<dbReference type="Pfam" id="PF19030">
    <property type="entry name" value="TSP1_ADAMTS"/>
    <property type="match status" value="2"/>
</dbReference>
<dbReference type="InterPro" id="IPR036383">
    <property type="entry name" value="TSP1_rpt_sf"/>
</dbReference>
<dbReference type="Gene3D" id="2.20.100.10">
    <property type="entry name" value="Thrombospondin type-1 (TSP1) repeat"/>
    <property type="match status" value="2"/>
</dbReference>
<dbReference type="InterPro" id="IPR000884">
    <property type="entry name" value="TSP1_rpt"/>
</dbReference>
<dbReference type="PANTHER" id="PTHR13723">
    <property type="entry name" value="ADAMTS A DISINTEGRIN AND METALLOPROTEASE WITH THROMBOSPONDIN MOTIFS PROTEASE"/>
    <property type="match status" value="1"/>
</dbReference>
<comment type="subcellular location">
    <subcellularLocation>
        <location evidence="1">Secreted</location>
    </subcellularLocation>
</comment>
<dbReference type="SMART" id="SM00209">
    <property type="entry name" value="TSP1"/>
    <property type="match status" value="2"/>
</dbReference>
<evidence type="ECO:0000313" key="4">
    <source>
        <dbReference type="Proteomes" id="UP001176940"/>
    </source>
</evidence>
<evidence type="ECO:0000256" key="2">
    <source>
        <dbReference type="ARBA" id="ARBA00022525"/>
    </source>
</evidence>
<organism evidence="3 4">
    <name type="scientific">Ranitomeya imitator</name>
    <name type="common">mimic poison frog</name>
    <dbReference type="NCBI Taxonomy" id="111125"/>
    <lineage>
        <taxon>Eukaryota</taxon>
        <taxon>Metazoa</taxon>
        <taxon>Chordata</taxon>
        <taxon>Craniata</taxon>
        <taxon>Vertebrata</taxon>
        <taxon>Euteleostomi</taxon>
        <taxon>Amphibia</taxon>
        <taxon>Batrachia</taxon>
        <taxon>Anura</taxon>
        <taxon>Neobatrachia</taxon>
        <taxon>Hyloidea</taxon>
        <taxon>Dendrobatidae</taxon>
        <taxon>Dendrobatinae</taxon>
        <taxon>Ranitomeya</taxon>
    </lineage>
</organism>
<keyword evidence="2" id="KW-0964">Secreted</keyword>
<dbReference type="PROSITE" id="PS50092">
    <property type="entry name" value="TSP1"/>
    <property type="match status" value="2"/>
</dbReference>
<dbReference type="InterPro" id="IPR050439">
    <property type="entry name" value="ADAMTS_ADAMTS-like"/>
</dbReference>
<dbReference type="EMBL" id="CAUEEQ010042854">
    <property type="protein sequence ID" value="CAJ0956894.1"/>
    <property type="molecule type" value="Genomic_DNA"/>
</dbReference>
<gene>
    <name evidence="3" type="ORF">RIMI_LOCUS15738512</name>
</gene>
<sequence length="136" mass="15152">MTRDERTRMCSATCGPGVKKRELKCGEQDNHGKLVTVPQRRCRSVRKANIPLEQPCNSKPCPVHSPYNAFYVWNTYPWQTCTVTCGGGMQIRVVQCLHQGRPAVGCLPHQKPTTSQACNMNFCPTSGIQVHAHISI</sequence>
<keyword evidence="4" id="KW-1185">Reference proteome</keyword>
<dbReference type="SUPFAM" id="SSF82895">
    <property type="entry name" value="TSP-1 type 1 repeat"/>
    <property type="match status" value="2"/>
</dbReference>
<name>A0ABN9M227_9NEOB</name>
<comment type="caution">
    <text evidence="3">The sequence shown here is derived from an EMBL/GenBank/DDBJ whole genome shotgun (WGS) entry which is preliminary data.</text>
</comment>
<evidence type="ECO:0000256" key="1">
    <source>
        <dbReference type="ARBA" id="ARBA00004613"/>
    </source>
</evidence>
<reference evidence="3" key="1">
    <citation type="submission" date="2023-07" db="EMBL/GenBank/DDBJ databases">
        <authorList>
            <person name="Stuckert A."/>
        </authorList>
    </citation>
    <scope>NUCLEOTIDE SEQUENCE</scope>
</reference>
<dbReference type="Proteomes" id="UP001176940">
    <property type="component" value="Unassembled WGS sequence"/>
</dbReference>
<protein>
    <submittedName>
        <fullName evidence="3">Uncharacterized protein</fullName>
    </submittedName>
</protein>
<proteinExistence type="predicted"/>